<accession>A0ABS9CI58</accession>
<comment type="caution">
    <text evidence="2">The sequence shown here is derived from an EMBL/GenBank/DDBJ whole genome shotgun (WGS) entry which is preliminary data.</text>
</comment>
<gene>
    <name evidence="2" type="ORF">I6E12_10635</name>
</gene>
<organism evidence="2 3">
    <name type="scientific">Xylanibacter brevis</name>
    <dbReference type="NCBI Taxonomy" id="83231"/>
    <lineage>
        <taxon>Bacteria</taxon>
        <taxon>Pseudomonadati</taxon>
        <taxon>Bacteroidota</taxon>
        <taxon>Bacteroidia</taxon>
        <taxon>Bacteroidales</taxon>
        <taxon>Prevotellaceae</taxon>
        <taxon>Xylanibacter</taxon>
    </lineage>
</organism>
<dbReference type="Gene3D" id="2.40.10.120">
    <property type="match status" value="1"/>
</dbReference>
<dbReference type="InterPro" id="IPR001940">
    <property type="entry name" value="Peptidase_S1C"/>
</dbReference>
<dbReference type="PRINTS" id="PR00834">
    <property type="entry name" value="PROTEASES2C"/>
</dbReference>
<dbReference type="Proteomes" id="UP001200470">
    <property type="component" value="Unassembled WGS sequence"/>
</dbReference>
<dbReference type="PANTHER" id="PTHR43019">
    <property type="entry name" value="SERINE ENDOPROTEASE DEGS"/>
    <property type="match status" value="1"/>
</dbReference>
<dbReference type="GO" id="GO:0008233">
    <property type="term" value="F:peptidase activity"/>
    <property type="evidence" value="ECO:0007669"/>
    <property type="project" value="UniProtKB-KW"/>
</dbReference>
<dbReference type="SUPFAM" id="SSF48452">
    <property type="entry name" value="TPR-like"/>
    <property type="match status" value="1"/>
</dbReference>
<keyword evidence="2" id="KW-0645">Protease</keyword>
<reference evidence="2 3" key="1">
    <citation type="submission" date="2020-12" db="EMBL/GenBank/DDBJ databases">
        <title>Whole genome sequences of gut porcine anaerobes.</title>
        <authorList>
            <person name="Kubasova T."/>
            <person name="Jahodarova E."/>
            <person name="Rychlik I."/>
        </authorList>
    </citation>
    <scope>NUCLEOTIDE SEQUENCE [LARGE SCALE GENOMIC DNA]</scope>
    <source>
        <strain evidence="2 3">An925</strain>
    </source>
</reference>
<protein>
    <submittedName>
        <fullName evidence="2">Serine protease</fullName>
    </submittedName>
</protein>
<dbReference type="GO" id="GO:0006508">
    <property type="term" value="P:proteolysis"/>
    <property type="evidence" value="ECO:0007669"/>
    <property type="project" value="UniProtKB-KW"/>
</dbReference>
<proteinExistence type="predicted"/>
<dbReference type="SMART" id="SM00028">
    <property type="entry name" value="TPR"/>
    <property type="match status" value="6"/>
</dbReference>
<dbReference type="Gene3D" id="1.25.40.10">
    <property type="entry name" value="Tetratricopeptide repeat domain"/>
    <property type="match status" value="2"/>
</dbReference>
<dbReference type="Pfam" id="PF13181">
    <property type="entry name" value="TPR_8"/>
    <property type="match status" value="3"/>
</dbReference>
<name>A0ABS9CI58_9BACT</name>
<dbReference type="Pfam" id="PF13365">
    <property type="entry name" value="Trypsin_2"/>
    <property type="match status" value="1"/>
</dbReference>
<feature type="signal peptide" evidence="1">
    <location>
        <begin position="1"/>
        <end position="20"/>
    </location>
</feature>
<dbReference type="SUPFAM" id="SSF50494">
    <property type="entry name" value="Trypsin-like serine proteases"/>
    <property type="match status" value="1"/>
</dbReference>
<evidence type="ECO:0000313" key="2">
    <source>
        <dbReference type="EMBL" id="MCF2564560.1"/>
    </source>
</evidence>
<dbReference type="EMBL" id="JADYTN010000027">
    <property type="protein sequence ID" value="MCF2564560.1"/>
    <property type="molecule type" value="Genomic_DNA"/>
</dbReference>
<evidence type="ECO:0000256" key="1">
    <source>
        <dbReference type="SAM" id="SignalP"/>
    </source>
</evidence>
<sequence length="797" mass="88838">MRTIFTLLMAVSLLPMFAQRSEKNGWYVKDYNESTAKAYLDNNYYLDKVEGIWQSTDGFKYAIEKNVENSRRETNRFRIIILESSVDGWAPTEIKGFIDYGSINDVYSMKYYTKNVYDGSDLSSQNVLLVFDNPFIMSFQRLDGSKITLYKLYPKADTQQSQGQFSTEIPEEQWSGSCVAIGNRLVATNYHVVENANNLVVTGVNGDKTTNYTAEVILTDKFNDLAVMKVTDYRFNGFNVKYGVKENVSDIGTDIFVLGYPLTTTMGEDIKLTTGVISSKTGFQGDVSQYQISAAVQPGNSGGPLFDNQGNLIGIVSAKHRGAENVGYAIKLSYLRNLLDSSNEPITMNMTNTISSMSLPEKVKAITPCVLLVKANVGTTSKGSSLGQSAGGGAHQGTSNENMVRAQALLESANRKYEMQDFASAYNDVCQSVDLYPTPVSHYMKGFLAAYSENDADAAITSLEYCMANNHRPEACCDILASCYAQKDEWEKAILYADKALGYDRKNMHALELRGIGKSQLGRKDEAIADYLQAIKFDGVVEYNFANVYNNLSYEYMKKGELNKAKDYITKSIKHSHMYGDAWDTYGELNYRLGNYEECISCLNKSITIGKLMKKASWLDNSYLYRGLAKKSLGDLVGAYKDLERAVENGEETASAELAKIDASTIDFSDDKTYSEMYASPSIKKKNGNEVIVKGVETSDEFTAIYCQVSNSKNETTGCSLNPDAYIRDKSSGKKYILIGAENIDVYPQTTAINSGEERSFTLYFEAIPQEAKEIDFIESDKSGWSVWKFYGIKLQK</sequence>
<dbReference type="InterPro" id="IPR009003">
    <property type="entry name" value="Peptidase_S1_PA"/>
</dbReference>
<feature type="chain" id="PRO_5046348571" evidence="1">
    <location>
        <begin position="21"/>
        <end position="797"/>
    </location>
</feature>
<keyword evidence="1" id="KW-0732">Signal</keyword>
<dbReference type="RefSeq" id="WP_301638506.1">
    <property type="nucleotide sequence ID" value="NZ_JADYTN010000027.1"/>
</dbReference>
<keyword evidence="3" id="KW-1185">Reference proteome</keyword>
<dbReference type="PANTHER" id="PTHR43019:SF23">
    <property type="entry name" value="PROTEASE DO-LIKE 5, CHLOROPLASTIC"/>
    <property type="match status" value="1"/>
</dbReference>
<dbReference type="InterPro" id="IPR011990">
    <property type="entry name" value="TPR-like_helical_dom_sf"/>
</dbReference>
<keyword evidence="2" id="KW-0378">Hydrolase</keyword>
<dbReference type="InterPro" id="IPR019734">
    <property type="entry name" value="TPR_rpt"/>
</dbReference>
<evidence type="ECO:0000313" key="3">
    <source>
        <dbReference type="Proteomes" id="UP001200470"/>
    </source>
</evidence>